<evidence type="ECO:0000313" key="2">
    <source>
        <dbReference type="Proteomes" id="UP000003835"/>
    </source>
</evidence>
<proteinExistence type="predicted"/>
<evidence type="ECO:0000313" key="1">
    <source>
        <dbReference type="EMBL" id="EDX73279.1"/>
    </source>
</evidence>
<organism evidence="1 2">
    <name type="scientific">Coleofasciculus chthonoplastes PCC 7420</name>
    <dbReference type="NCBI Taxonomy" id="118168"/>
    <lineage>
        <taxon>Bacteria</taxon>
        <taxon>Bacillati</taxon>
        <taxon>Cyanobacteriota</taxon>
        <taxon>Cyanophyceae</taxon>
        <taxon>Coleofasciculales</taxon>
        <taxon>Coleofasciculaceae</taxon>
        <taxon>Coleofasciculus</taxon>
    </lineage>
</organism>
<protein>
    <submittedName>
        <fullName evidence="1">Uncharacterized protein</fullName>
    </submittedName>
</protein>
<sequence>MTGVVTDRSAVTQTKPRYFSWYCIAGIAKGYKEL</sequence>
<accession>B4VXK9</accession>
<reference evidence="1 2" key="1">
    <citation type="submission" date="2008-07" db="EMBL/GenBank/DDBJ databases">
        <authorList>
            <person name="Tandeau de Marsac N."/>
            <person name="Ferriera S."/>
            <person name="Johnson J."/>
            <person name="Kravitz S."/>
            <person name="Beeson K."/>
            <person name="Sutton G."/>
            <person name="Rogers Y.-H."/>
            <person name="Friedman R."/>
            <person name="Frazier M."/>
            <person name="Venter J.C."/>
        </authorList>
    </citation>
    <scope>NUCLEOTIDE SEQUENCE [LARGE SCALE GENOMIC DNA]</scope>
    <source>
        <strain evidence="1 2">PCC 7420</strain>
    </source>
</reference>
<dbReference type="EMBL" id="DS989858">
    <property type="protein sequence ID" value="EDX73279.1"/>
    <property type="molecule type" value="Genomic_DNA"/>
</dbReference>
<dbReference type="HOGENOM" id="CLU_3373137_0_0_3"/>
<name>B4VXK9_9CYAN</name>
<dbReference type="Proteomes" id="UP000003835">
    <property type="component" value="Unassembled WGS sequence"/>
</dbReference>
<dbReference type="AlphaFoldDB" id="B4VXK9"/>
<keyword evidence="2" id="KW-1185">Reference proteome</keyword>
<gene>
    <name evidence="1" type="ORF">MC7420_1075</name>
</gene>